<organism evidence="1">
    <name type="scientific">Anopheles triannulatus</name>
    <dbReference type="NCBI Taxonomy" id="58253"/>
    <lineage>
        <taxon>Eukaryota</taxon>
        <taxon>Metazoa</taxon>
        <taxon>Ecdysozoa</taxon>
        <taxon>Arthropoda</taxon>
        <taxon>Hexapoda</taxon>
        <taxon>Insecta</taxon>
        <taxon>Pterygota</taxon>
        <taxon>Neoptera</taxon>
        <taxon>Endopterygota</taxon>
        <taxon>Diptera</taxon>
        <taxon>Nematocera</taxon>
        <taxon>Culicoidea</taxon>
        <taxon>Culicidae</taxon>
        <taxon>Anophelinae</taxon>
        <taxon>Anopheles</taxon>
    </lineage>
</organism>
<protein>
    <submittedName>
        <fullName evidence="1">Putative secreted protein</fullName>
    </submittedName>
</protein>
<proteinExistence type="predicted"/>
<sequence>MIPIIALDVSLWLEARNFTYLVFVGLTLSVCHDNFPMPSTMPQCVALVTSKWHAKALMGRLLRFQR</sequence>
<dbReference type="AlphaFoldDB" id="A0A2M4B7N7"/>
<name>A0A2M4B7N7_9DIPT</name>
<reference evidence="1" key="1">
    <citation type="submission" date="2018-01" db="EMBL/GenBank/DDBJ databases">
        <title>An insight into the sialome of Amazonian anophelines.</title>
        <authorList>
            <person name="Ribeiro J.M."/>
            <person name="Scarpassa V."/>
            <person name="Calvo E."/>
        </authorList>
    </citation>
    <scope>NUCLEOTIDE SEQUENCE</scope>
    <source>
        <tissue evidence="1">Salivary glands</tissue>
    </source>
</reference>
<accession>A0A2M4B7N7</accession>
<evidence type="ECO:0000313" key="1">
    <source>
        <dbReference type="EMBL" id="MBW49075.1"/>
    </source>
</evidence>
<dbReference type="EMBL" id="GGFK01015754">
    <property type="protein sequence ID" value="MBW49075.1"/>
    <property type="molecule type" value="Transcribed_RNA"/>
</dbReference>